<dbReference type="GO" id="GO:0003677">
    <property type="term" value="F:DNA binding"/>
    <property type="evidence" value="ECO:0007669"/>
    <property type="project" value="UniProtKB-KW"/>
</dbReference>
<keyword evidence="9" id="KW-0804">Transcription</keyword>
<dbReference type="PROSITE" id="PS51802">
    <property type="entry name" value="ZF_CCHHC"/>
    <property type="match status" value="2"/>
</dbReference>
<feature type="compositionally biased region" description="Acidic residues" evidence="12">
    <location>
        <begin position="140"/>
        <end position="165"/>
    </location>
</feature>
<keyword evidence="4" id="KW-0677">Repeat</keyword>
<name>A0ABD1KWG1_9TELE</name>
<dbReference type="SUPFAM" id="SSF103637">
    <property type="entry name" value="CCHHC domain"/>
    <property type="match status" value="2"/>
</dbReference>
<dbReference type="GO" id="GO:0008270">
    <property type="term" value="F:zinc ion binding"/>
    <property type="evidence" value="ECO:0007669"/>
    <property type="project" value="UniProtKB-KW"/>
</dbReference>
<keyword evidence="6" id="KW-0862">Zinc</keyword>
<feature type="compositionally biased region" description="Low complexity" evidence="12">
    <location>
        <begin position="818"/>
        <end position="844"/>
    </location>
</feature>
<feature type="compositionally biased region" description="Basic and acidic residues" evidence="12">
    <location>
        <begin position="423"/>
        <end position="433"/>
    </location>
</feature>
<feature type="region of interest" description="Disordered" evidence="12">
    <location>
        <begin position="561"/>
        <end position="598"/>
    </location>
</feature>
<gene>
    <name evidence="14" type="ORF">ACEWY4_000377</name>
</gene>
<evidence type="ECO:0000256" key="10">
    <source>
        <dbReference type="ARBA" id="ARBA00023242"/>
    </source>
</evidence>
<dbReference type="FunFam" id="4.10.320.30:FF:000001">
    <property type="entry name" value="Myelin transcription factor 1-like, a"/>
    <property type="match status" value="2"/>
</dbReference>
<comment type="similarity">
    <text evidence="2">Belongs to the MYT1 family.</text>
</comment>
<feature type="domain" description="Myelin transcription factor 1" evidence="13">
    <location>
        <begin position="753"/>
        <end position="829"/>
    </location>
</feature>
<reference evidence="14 15" key="1">
    <citation type="submission" date="2024-09" db="EMBL/GenBank/DDBJ databases">
        <title>A chromosome-level genome assembly of Gray's grenadier anchovy, Coilia grayii.</title>
        <authorList>
            <person name="Fu Z."/>
        </authorList>
    </citation>
    <scope>NUCLEOTIDE SEQUENCE [LARGE SCALE GENOMIC DNA]</scope>
    <source>
        <strain evidence="14">G4</strain>
        <tissue evidence="14">Muscle</tissue>
    </source>
</reference>
<dbReference type="Gene3D" id="4.10.320.30">
    <property type="match status" value="2"/>
</dbReference>
<feature type="compositionally biased region" description="Acidic residues" evidence="12">
    <location>
        <begin position="279"/>
        <end position="299"/>
    </location>
</feature>
<evidence type="ECO:0000256" key="1">
    <source>
        <dbReference type="ARBA" id="ARBA00004123"/>
    </source>
</evidence>
<feature type="compositionally biased region" description="Acidic residues" evidence="12">
    <location>
        <begin position="202"/>
        <end position="214"/>
    </location>
</feature>
<feature type="compositionally biased region" description="Basic and acidic residues" evidence="12">
    <location>
        <begin position="358"/>
        <end position="378"/>
    </location>
</feature>
<organism evidence="14 15">
    <name type="scientific">Coilia grayii</name>
    <name type="common">Gray's grenadier anchovy</name>
    <dbReference type="NCBI Taxonomy" id="363190"/>
    <lineage>
        <taxon>Eukaryota</taxon>
        <taxon>Metazoa</taxon>
        <taxon>Chordata</taxon>
        <taxon>Craniata</taxon>
        <taxon>Vertebrata</taxon>
        <taxon>Euteleostomi</taxon>
        <taxon>Actinopterygii</taxon>
        <taxon>Neopterygii</taxon>
        <taxon>Teleostei</taxon>
        <taxon>Clupei</taxon>
        <taxon>Clupeiformes</taxon>
        <taxon>Clupeoidei</taxon>
        <taxon>Engraulidae</taxon>
        <taxon>Coilinae</taxon>
        <taxon>Coilia</taxon>
    </lineage>
</organism>
<dbReference type="InterPro" id="IPR002515">
    <property type="entry name" value="Znf_C2H2C"/>
</dbReference>
<dbReference type="InterPro" id="IPR036060">
    <property type="entry name" value="Znf_C2H2C_sf"/>
</dbReference>
<feature type="compositionally biased region" description="Acidic residues" evidence="12">
    <location>
        <begin position="384"/>
        <end position="395"/>
    </location>
</feature>
<keyword evidence="10" id="KW-0539">Nucleus</keyword>
<evidence type="ECO:0000256" key="5">
    <source>
        <dbReference type="ARBA" id="ARBA00022771"/>
    </source>
</evidence>
<protein>
    <recommendedName>
        <fullName evidence="13">Myelin transcription factor 1 domain-containing protein</fullName>
    </recommendedName>
</protein>
<accession>A0ABD1KWG1</accession>
<feature type="compositionally biased region" description="Acidic residues" evidence="12">
    <location>
        <begin position="407"/>
        <end position="422"/>
    </location>
</feature>
<feature type="region of interest" description="Disordered" evidence="12">
    <location>
        <begin position="132"/>
        <end position="537"/>
    </location>
</feature>
<keyword evidence="15" id="KW-1185">Reference proteome</keyword>
<dbReference type="Proteomes" id="UP001591681">
    <property type="component" value="Unassembled WGS sequence"/>
</dbReference>
<keyword evidence="3" id="KW-0479">Metal-binding</keyword>
<keyword evidence="5 11" id="KW-0863">Zinc-finger</keyword>
<feature type="region of interest" description="Disordered" evidence="12">
    <location>
        <begin position="809"/>
        <end position="873"/>
    </location>
</feature>
<evidence type="ECO:0000256" key="9">
    <source>
        <dbReference type="ARBA" id="ARBA00023163"/>
    </source>
</evidence>
<evidence type="ECO:0000256" key="11">
    <source>
        <dbReference type="PROSITE-ProRule" id="PRU01143"/>
    </source>
</evidence>
<feature type="compositionally biased region" description="Polar residues" evidence="12">
    <location>
        <begin position="862"/>
        <end position="873"/>
    </location>
</feature>
<evidence type="ECO:0000256" key="8">
    <source>
        <dbReference type="ARBA" id="ARBA00023125"/>
    </source>
</evidence>
<evidence type="ECO:0000256" key="6">
    <source>
        <dbReference type="ARBA" id="ARBA00022833"/>
    </source>
</evidence>
<dbReference type="PANTHER" id="PTHR10816">
    <property type="entry name" value="MYELIN TRANSCRIPTION FACTOR 1-RELATED"/>
    <property type="match status" value="1"/>
</dbReference>
<feature type="compositionally biased region" description="Basic and acidic residues" evidence="12">
    <location>
        <begin position="450"/>
        <end position="469"/>
    </location>
</feature>
<evidence type="ECO:0000256" key="3">
    <source>
        <dbReference type="ARBA" id="ARBA00022723"/>
    </source>
</evidence>
<evidence type="ECO:0000259" key="13">
    <source>
        <dbReference type="Pfam" id="PF08474"/>
    </source>
</evidence>
<dbReference type="Pfam" id="PF01530">
    <property type="entry name" value="zf-C2HC"/>
    <property type="match status" value="2"/>
</dbReference>
<evidence type="ECO:0000313" key="14">
    <source>
        <dbReference type="EMBL" id="KAL2103509.1"/>
    </source>
</evidence>
<keyword evidence="7" id="KW-0805">Transcription regulation</keyword>
<feature type="compositionally biased region" description="Basic and acidic residues" evidence="12">
    <location>
        <begin position="166"/>
        <end position="201"/>
    </location>
</feature>
<feature type="compositionally biased region" description="Basic residues" evidence="12">
    <location>
        <begin position="573"/>
        <end position="598"/>
    </location>
</feature>
<feature type="compositionally biased region" description="Basic and acidic residues" evidence="12">
    <location>
        <begin position="262"/>
        <end position="278"/>
    </location>
</feature>
<comment type="subcellular location">
    <subcellularLocation>
        <location evidence="1">Nucleus</location>
    </subcellularLocation>
</comment>
<proteinExistence type="inferred from homology"/>
<dbReference type="GO" id="GO:0005634">
    <property type="term" value="C:nucleus"/>
    <property type="evidence" value="ECO:0007669"/>
    <property type="project" value="UniProtKB-SubCell"/>
</dbReference>
<dbReference type="AlphaFoldDB" id="A0ABD1KWG1"/>
<feature type="compositionally biased region" description="Polar residues" evidence="12">
    <location>
        <begin position="231"/>
        <end position="253"/>
    </location>
</feature>
<feature type="region of interest" description="Disordered" evidence="12">
    <location>
        <begin position="714"/>
        <end position="733"/>
    </location>
</feature>
<feature type="compositionally biased region" description="Acidic residues" evidence="12">
    <location>
        <begin position="331"/>
        <end position="344"/>
    </location>
</feature>
<evidence type="ECO:0000256" key="2">
    <source>
        <dbReference type="ARBA" id="ARBA00010194"/>
    </source>
</evidence>
<dbReference type="InterPro" id="IPR013681">
    <property type="entry name" value="Myelin_TF"/>
</dbReference>
<evidence type="ECO:0000256" key="12">
    <source>
        <dbReference type="SAM" id="MobiDB-lite"/>
    </source>
</evidence>
<dbReference type="PANTHER" id="PTHR10816:SF10">
    <property type="entry name" value="MYELIN TRANSCRIPTION FACTOR 1"/>
    <property type="match status" value="1"/>
</dbReference>
<evidence type="ECO:0000313" key="15">
    <source>
        <dbReference type="Proteomes" id="UP001591681"/>
    </source>
</evidence>
<evidence type="ECO:0000256" key="4">
    <source>
        <dbReference type="ARBA" id="ARBA00022737"/>
    </source>
</evidence>
<keyword evidence="8" id="KW-0238">DNA-binding</keyword>
<evidence type="ECO:0000256" key="7">
    <source>
        <dbReference type="ARBA" id="ARBA00023015"/>
    </source>
</evidence>
<dbReference type="EMBL" id="JBHFQA010000001">
    <property type="protein sequence ID" value="KAL2103509.1"/>
    <property type="molecule type" value="Genomic_DNA"/>
</dbReference>
<comment type="caution">
    <text evidence="14">The sequence shown here is derived from an EMBL/GenBank/DDBJ whole genome shotgun (WGS) entry which is preliminary data.</text>
</comment>
<feature type="compositionally biased region" description="Acidic residues" evidence="12">
    <location>
        <begin position="504"/>
        <end position="524"/>
    </location>
</feature>
<dbReference type="Pfam" id="PF08474">
    <property type="entry name" value="MYT1"/>
    <property type="match status" value="1"/>
</dbReference>
<sequence>MAHKGKKHRGAIRTGKKIIVLCDEDSGIFCYSENEFRGELVNQRWTRGERISRCGPTLRLKSPPINMSLDADEKRTRTRSKGVRAAVDVVGQDLSALSCPLARKRRLQEAELEQEEPAFKRKSHPLKLAMDEGYSADSDGSNEEVEPKEGEEEEEEEEERAEEGEKEVAESQQEKCKLQEMGEEPECKREEPHQPEQKHEEEEAEEEEEEEECMIIETSSTQKPKAPNGEDYSSYQQMAASSLLNLSKVTETQPAAAPPPLIREEQRNGRGGSEHSAAEEEEEEEEEDDEEEEEEEVEKVEEQVCENGTEDVSRAVSPPGSQKERAKEQAEKEEEEEEEEEEEQERQREMNEDEAAEPSERPKESDHQYFSEELREQPENQQQMEEEEEEEEEGEVTAPEPRHGRQEEEEDYEDEDEEEEGCDERVERGEFVTHVRPNIITSSHMLAARTPERQRSNGHGDLERERESYVTHNASPMYVPVLRKAESSSSPVVIEVRSEGSERGDEEDGEGDGDGDDEGEDDDSLSQRSAVTDESEMYDIARGNLGLLEQAIALKAEQVRGPRGPLGRLPEHHPHHHHHHHHHPHHQQQQQHHQHHHQRYFTFDERPSAKHLDGLRKSYFSKDTPRQEKREIKCPTPGCDGTGHVTGLYPHHRSLSGCPHKDRIPPEILAMHENVLKCPTPGCTGQGHVNSNRNTHRSLSGCPIAAAEKLNKTHDKHLSQPMSEHPKGSPNSDRVLRPMCFVKQLEIPQYGSYKPNVVSTTPRANLAKELEKYSKVSFDYASFDAQVFGKRMLAPKMLTSETSPKAFKSKLSFPRAPSPSHASLHAAPVAKASPPTTTPTMPRLPTWPPPPSSTCPLAAGSSPRTSAPNPTTR</sequence>